<dbReference type="PANTHER" id="PTHR33053">
    <property type="entry name" value="PROTEIN, PUTATIVE-RELATED"/>
    <property type="match status" value="1"/>
</dbReference>
<dbReference type="InParanoid" id="A0A5N3ZYN3"/>
<evidence type="ECO:0000313" key="2">
    <source>
        <dbReference type="Proteomes" id="UP000327044"/>
    </source>
</evidence>
<gene>
    <name evidence="1" type="ORF">PPYR_15499</name>
</gene>
<evidence type="ECO:0008006" key="3">
    <source>
        <dbReference type="Google" id="ProtNLM"/>
    </source>
</evidence>
<dbReference type="EMBL" id="VVIM01001755">
    <property type="protein sequence ID" value="KAB0790174.1"/>
    <property type="molecule type" value="Genomic_DNA"/>
</dbReference>
<accession>A0A5N3ZYN3</accession>
<organism evidence="1 2">
    <name type="scientific">Photinus pyralis</name>
    <name type="common">Common eastern firefly</name>
    <name type="synonym">Lampyris pyralis</name>
    <dbReference type="NCBI Taxonomy" id="7054"/>
    <lineage>
        <taxon>Eukaryota</taxon>
        <taxon>Metazoa</taxon>
        <taxon>Ecdysozoa</taxon>
        <taxon>Arthropoda</taxon>
        <taxon>Hexapoda</taxon>
        <taxon>Insecta</taxon>
        <taxon>Pterygota</taxon>
        <taxon>Neoptera</taxon>
        <taxon>Endopterygota</taxon>
        <taxon>Coleoptera</taxon>
        <taxon>Polyphaga</taxon>
        <taxon>Elateriformia</taxon>
        <taxon>Elateroidea</taxon>
        <taxon>Lampyridae</taxon>
        <taxon>Lampyrinae</taxon>
        <taxon>Photinus</taxon>
    </lineage>
</organism>
<dbReference type="AlphaFoldDB" id="A0A5N3ZYN3"/>
<dbReference type="PANTHER" id="PTHR33053:SF24">
    <property type="entry name" value="TRANSPOSASE DOMAIN-CONTAINING PROTEIN"/>
    <property type="match status" value="1"/>
</dbReference>
<comment type="caution">
    <text evidence="1">The sequence shown here is derived from an EMBL/GenBank/DDBJ whole genome shotgun (WGS) entry which is preliminary data.</text>
</comment>
<dbReference type="Proteomes" id="UP000327044">
    <property type="component" value="Unassembled WGS sequence"/>
</dbReference>
<proteinExistence type="predicted"/>
<evidence type="ECO:0000313" key="1">
    <source>
        <dbReference type="EMBL" id="KAB0790174.1"/>
    </source>
</evidence>
<keyword evidence="2" id="KW-1185">Reference proteome</keyword>
<name>A0A5N3ZYN3_PHOPY</name>
<protein>
    <recommendedName>
        <fullName evidence="3">DUF4218 domain-containing protein</fullName>
    </recommendedName>
</protein>
<feature type="non-terminal residue" evidence="1">
    <location>
        <position position="1"/>
    </location>
</feature>
<sequence>KIRLGMVSQVPLDYMHLVCLGVTKRLLQFWVKGRANIRLKEVDLISESFVNMKKSITVTPPRTHTQTREVDNWKATEFRQFLLYSGPILLLNRLPNIYYEHFVSLSVALRILIDSELCFKLNKYAESLLVWFVKFYGDLYGEEFLSYNVHNLIHLAADVKELGSLDKFSAFKFENFMQEIKHKLQNSGNYLQQFVNRLREEMCLSVTYENSKKYPIIFYCKNNVQIVDYIQFDGFTISKSKYDNCILLHNGMYGIVNDITVIDNNCELCINRFSKSEPFFSLPCDSRKHGIAIIDLKEIQKVTISVKSIKRKCIMFDYSKYKYVFLPLLHSD</sequence>
<reference evidence="1 2" key="1">
    <citation type="journal article" date="2018" name="Elife">
        <title>Firefly genomes illuminate parallel origins of bioluminescence in beetles.</title>
        <authorList>
            <person name="Fallon T.R."/>
            <person name="Lower S.E."/>
            <person name="Chang C.H."/>
            <person name="Bessho-Uehara M."/>
            <person name="Martin G.J."/>
            <person name="Bewick A.J."/>
            <person name="Behringer M."/>
            <person name="Debat H.J."/>
            <person name="Wong I."/>
            <person name="Day J.C."/>
            <person name="Suvorov A."/>
            <person name="Silva C.J."/>
            <person name="Stanger-Hall K.F."/>
            <person name="Hall D.W."/>
            <person name="Schmitz R.J."/>
            <person name="Nelson D.R."/>
            <person name="Lewis S.M."/>
            <person name="Shigenobu S."/>
            <person name="Bybee S.M."/>
            <person name="Larracuente A.M."/>
            <person name="Oba Y."/>
            <person name="Weng J.K."/>
        </authorList>
    </citation>
    <scope>NUCLEOTIDE SEQUENCE [LARGE SCALE GENOMIC DNA]</scope>
    <source>
        <strain evidence="1">1611_PpyrPB1</strain>
        <tissue evidence="1">Whole body</tissue>
    </source>
</reference>